<proteinExistence type="predicted"/>
<protein>
    <submittedName>
        <fullName evidence="2">Uncharacterized protein</fullName>
    </submittedName>
</protein>
<feature type="compositionally biased region" description="Polar residues" evidence="1">
    <location>
        <begin position="175"/>
        <end position="186"/>
    </location>
</feature>
<evidence type="ECO:0000256" key="1">
    <source>
        <dbReference type="SAM" id="MobiDB-lite"/>
    </source>
</evidence>
<evidence type="ECO:0000313" key="3">
    <source>
        <dbReference type="Proteomes" id="UP001634394"/>
    </source>
</evidence>
<comment type="caution">
    <text evidence="2">The sequence shown here is derived from an EMBL/GenBank/DDBJ whole genome shotgun (WGS) entry which is preliminary data.</text>
</comment>
<evidence type="ECO:0000313" key="2">
    <source>
        <dbReference type="EMBL" id="KAL3888983.1"/>
    </source>
</evidence>
<dbReference type="EMBL" id="JBJQND010000001">
    <property type="protein sequence ID" value="KAL3888983.1"/>
    <property type="molecule type" value="Genomic_DNA"/>
</dbReference>
<feature type="region of interest" description="Disordered" evidence="1">
    <location>
        <begin position="175"/>
        <end position="206"/>
    </location>
</feature>
<reference evidence="2 3" key="1">
    <citation type="submission" date="2024-11" db="EMBL/GenBank/DDBJ databases">
        <title>Chromosome-level genome assembly of the freshwater bivalve Anodonta woodiana.</title>
        <authorList>
            <person name="Chen X."/>
        </authorList>
    </citation>
    <scope>NUCLEOTIDE SEQUENCE [LARGE SCALE GENOMIC DNA]</scope>
    <source>
        <strain evidence="2">MN2024</strain>
        <tissue evidence="2">Gills</tissue>
    </source>
</reference>
<dbReference type="AlphaFoldDB" id="A0ABD3XVF0"/>
<accession>A0ABD3XVF0</accession>
<dbReference type="Proteomes" id="UP001634394">
    <property type="component" value="Unassembled WGS sequence"/>
</dbReference>
<sequence>MSENKVDDVKSSFNSSEQTMYVLAQKDGEWKVSGPFECPMDEFDSGIIEGVLEETIPNVSFNSNIDVPEEEINTISHLIQNTLEGMCGNVMDGIEYREISRTDKLLKDHDNIYTSSKQEIFKGIESANSQWCSSDNGSVYENSMVDMPYQEGAGKTELDSEVLIDMCGKANRQNMIEGTKNRGNCRQSRKRQRDSLEIKGRKWKRK</sequence>
<name>A0ABD3XVF0_SINWO</name>
<organism evidence="2 3">
    <name type="scientific">Sinanodonta woodiana</name>
    <name type="common">Chinese pond mussel</name>
    <name type="synonym">Anodonta woodiana</name>
    <dbReference type="NCBI Taxonomy" id="1069815"/>
    <lineage>
        <taxon>Eukaryota</taxon>
        <taxon>Metazoa</taxon>
        <taxon>Spiralia</taxon>
        <taxon>Lophotrochozoa</taxon>
        <taxon>Mollusca</taxon>
        <taxon>Bivalvia</taxon>
        <taxon>Autobranchia</taxon>
        <taxon>Heteroconchia</taxon>
        <taxon>Palaeoheterodonta</taxon>
        <taxon>Unionida</taxon>
        <taxon>Unionoidea</taxon>
        <taxon>Unionidae</taxon>
        <taxon>Unioninae</taxon>
        <taxon>Sinanodonta</taxon>
    </lineage>
</organism>
<keyword evidence="3" id="KW-1185">Reference proteome</keyword>
<gene>
    <name evidence="2" type="ORF">ACJMK2_001342</name>
</gene>